<dbReference type="PANTHER" id="PTHR22893">
    <property type="entry name" value="NADH OXIDOREDUCTASE-RELATED"/>
    <property type="match status" value="1"/>
</dbReference>
<dbReference type="SUPFAM" id="SSF51395">
    <property type="entry name" value="FMN-linked oxidoreductases"/>
    <property type="match status" value="1"/>
</dbReference>
<dbReference type="GO" id="GO:0003959">
    <property type="term" value="F:NADPH dehydrogenase activity"/>
    <property type="evidence" value="ECO:0007669"/>
    <property type="project" value="TreeGrafter"/>
</dbReference>
<organism evidence="5 6">
    <name type="scientific">Wickerhamomyces anomalus (strain ATCC 58044 / CBS 1984 / NCYC 433 / NRRL Y-366-8)</name>
    <name type="common">Yeast</name>
    <name type="synonym">Hansenula anomala</name>
    <dbReference type="NCBI Taxonomy" id="683960"/>
    <lineage>
        <taxon>Eukaryota</taxon>
        <taxon>Fungi</taxon>
        <taxon>Dikarya</taxon>
        <taxon>Ascomycota</taxon>
        <taxon>Saccharomycotina</taxon>
        <taxon>Saccharomycetes</taxon>
        <taxon>Phaffomycetales</taxon>
        <taxon>Wickerhamomycetaceae</taxon>
        <taxon>Wickerhamomyces</taxon>
    </lineage>
</organism>
<comment type="cofactor">
    <cofactor evidence="1">
        <name>FMN</name>
        <dbReference type="ChEBI" id="CHEBI:58210"/>
    </cofactor>
</comment>
<keyword evidence="3" id="KW-0560">Oxidoreductase</keyword>
<dbReference type="GO" id="GO:0016628">
    <property type="term" value="F:oxidoreductase activity, acting on the CH-CH group of donors, NAD or NADP as acceptor"/>
    <property type="evidence" value="ECO:0007669"/>
    <property type="project" value="UniProtKB-ARBA"/>
</dbReference>
<dbReference type="Gene3D" id="3.20.20.70">
    <property type="entry name" value="Aldolase class I"/>
    <property type="match status" value="1"/>
</dbReference>
<dbReference type="AlphaFoldDB" id="A0A1E3NYS6"/>
<feature type="domain" description="NADH:flavin oxidoreductase/NADH oxidase N-terminal" evidence="4">
    <location>
        <begin position="10"/>
        <end position="364"/>
    </location>
</feature>
<dbReference type="EMBL" id="KV454212">
    <property type="protein sequence ID" value="ODQ58346.1"/>
    <property type="molecule type" value="Genomic_DNA"/>
</dbReference>
<dbReference type="RefSeq" id="XP_019037553.1">
    <property type="nucleotide sequence ID" value="XM_019182146.1"/>
</dbReference>
<sequence length="389" mass="43130">MVTSKQVSALFEPFQLGSSKLSHRIALAPCTRMRGEAVEDFFVPGELMVEYYSQRATKGGLLITEACPISKTAAGYPGVAGIFNTKQIQGWKKVTGAVHEKGGVIYCQLWHVGRATLAQLIGGMQAISSTTTSLKGGSLAAGVNFEDSPPRIMLEQDFKDVTSDFAQAAKNAIELAGFDGVEIHGANGYLLDQFLHDNVNQRTDEYGGTVENRCKFPLQVIESVVEAVGADKVGIRLSPYNYYQDTKDSNPNEHWSYLCRAISSQKSPISYVHMIEARFDEVLTEEDKLKSLEEQCLKKDTFSLNRFRDIIKQKGIHFIAAGGFDKDLAAKKVLSDESDIVAFGRNFIANPDLVERFKEDLELNKYDRSTFYGADPPSKGYVDYKFYSA</sequence>
<dbReference type="GeneID" id="30199392"/>
<dbReference type="OrthoDB" id="276546at2759"/>
<evidence type="ECO:0000259" key="4">
    <source>
        <dbReference type="Pfam" id="PF00724"/>
    </source>
</evidence>
<reference evidence="5 6" key="1">
    <citation type="journal article" date="2016" name="Proc. Natl. Acad. Sci. U.S.A.">
        <title>Comparative genomics of biotechnologically important yeasts.</title>
        <authorList>
            <person name="Riley R."/>
            <person name="Haridas S."/>
            <person name="Wolfe K.H."/>
            <person name="Lopes M.R."/>
            <person name="Hittinger C.T."/>
            <person name="Goeker M."/>
            <person name="Salamov A.A."/>
            <person name="Wisecaver J.H."/>
            <person name="Long T.M."/>
            <person name="Calvey C.H."/>
            <person name="Aerts A.L."/>
            <person name="Barry K.W."/>
            <person name="Choi C."/>
            <person name="Clum A."/>
            <person name="Coughlan A.Y."/>
            <person name="Deshpande S."/>
            <person name="Douglass A.P."/>
            <person name="Hanson S.J."/>
            <person name="Klenk H.-P."/>
            <person name="LaButti K.M."/>
            <person name="Lapidus A."/>
            <person name="Lindquist E.A."/>
            <person name="Lipzen A.M."/>
            <person name="Meier-Kolthoff J.P."/>
            <person name="Ohm R.A."/>
            <person name="Otillar R.P."/>
            <person name="Pangilinan J.L."/>
            <person name="Peng Y."/>
            <person name="Rokas A."/>
            <person name="Rosa C.A."/>
            <person name="Scheuner C."/>
            <person name="Sibirny A.A."/>
            <person name="Slot J.C."/>
            <person name="Stielow J.B."/>
            <person name="Sun H."/>
            <person name="Kurtzman C.P."/>
            <person name="Blackwell M."/>
            <person name="Grigoriev I.V."/>
            <person name="Jeffries T.W."/>
        </authorList>
    </citation>
    <scope>NUCLEOTIDE SEQUENCE [LARGE SCALE GENOMIC DNA]</scope>
    <source>
        <strain evidence="6">ATCC 58044 / CBS 1984 / NCYC 433 / NRRL Y-366-8</strain>
    </source>
</reference>
<dbReference type="InterPro" id="IPR013785">
    <property type="entry name" value="Aldolase_TIM"/>
</dbReference>
<evidence type="ECO:0000256" key="1">
    <source>
        <dbReference type="ARBA" id="ARBA00001917"/>
    </source>
</evidence>
<dbReference type="STRING" id="683960.A0A1E3NYS6"/>
<evidence type="ECO:0000256" key="3">
    <source>
        <dbReference type="ARBA" id="ARBA00023002"/>
    </source>
</evidence>
<evidence type="ECO:0000313" key="6">
    <source>
        <dbReference type="Proteomes" id="UP000094112"/>
    </source>
</evidence>
<dbReference type="FunFam" id="3.20.20.70:FF:000059">
    <property type="entry name" value="N-ethylmaleimide reductase, FMN-linked"/>
    <property type="match status" value="1"/>
</dbReference>
<dbReference type="InterPro" id="IPR045247">
    <property type="entry name" value="Oye-like"/>
</dbReference>
<dbReference type="Pfam" id="PF00724">
    <property type="entry name" value="Oxidored_FMN"/>
    <property type="match status" value="1"/>
</dbReference>
<evidence type="ECO:0000313" key="5">
    <source>
        <dbReference type="EMBL" id="ODQ58346.1"/>
    </source>
</evidence>
<proteinExistence type="inferred from homology"/>
<keyword evidence="6" id="KW-1185">Reference proteome</keyword>
<name>A0A1E3NYS6_WICAA</name>
<dbReference type="Proteomes" id="UP000094112">
    <property type="component" value="Unassembled WGS sequence"/>
</dbReference>
<dbReference type="GO" id="GO:0005829">
    <property type="term" value="C:cytosol"/>
    <property type="evidence" value="ECO:0007669"/>
    <property type="project" value="UniProtKB-ARBA"/>
</dbReference>
<evidence type="ECO:0000256" key="2">
    <source>
        <dbReference type="ARBA" id="ARBA00005979"/>
    </source>
</evidence>
<accession>A0A1E3NYS6</accession>
<protein>
    <recommendedName>
        <fullName evidence="4">NADH:flavin oxidoreductase/NADH oxidase N-terminal domain-containing protein</fullName>
    </recommendedName>
</protein>
<gene>
    <name evidence="5" type="ORF">WICANDRAFT_34069</name>
</gene>
<dbReference type="GO" id="GO:0010181">
    <property type="term" value="F:FMN binding"/>
    <property type="evidence" value="ECO:0007669"/>
    <property type="project" value="InterPro"/>
</dbReference>
<dbReference type="PANTHER" id="PTHR22893:SF129">
    <property type="entry name" value="FLAVIN OXIDOREDUCTASE HXNT"/>
    <property type="match status" value="1"/>
</dbReference>
<dbReference type="InterPro" id="IPR001155">
    <property type="entry name" value="OxRdtase_FMN_N"/>
</dbReference>
<dbReference type="CDD" id="cd02933">
    <property type="entry name" value="OYE_like_FMN"/>
    <property type="match status" value="1"/>
</dbReference>
<comment type="similarity">
    <text evidence="2">Belongs to the NADH:flavin oxidoreductase/NADH oxidase family.</text>
</comment>